<evidence type="ECO:0000256" key="1">
    <source>
        <dbReference type="ARBA" id="ARBA00022485"/>
    </source>
</evidence>
<dbReference type="InterPro" id="IPR013785">
    <property type="entry name" value="Aldolase_TIM"/>
</dbReference>
<comment type="function">
    <text evidence="9">Catalyzes the radical-mediated insertion of two sulfur atoms into the C-6 and C-8 positions of the octanoyl moiety bound to the lipoyl domains of lipoate-dependent enzymes, thereby converting the octanoylated domains into lipoylated derivatives.</text>
</comment>
<dbReference type="PROSITE" id="PS51918">
    <property type="entry name" value="RADICAL_SAM"/>
    <property type="match status" value="1"/>
</dbReference>
<dbReference type="NCBIfam" id="NF009544">
    <property type="entry name" value="PRK12928.1"/>
    <property type="match status" value="1"/>
</dbReference>
<dbReference type="PANTHER" id="PTHR10949:SF0">
    <property type="entry name" value="LIPOYL SYNTHASE, MITOCHONDRIAL"/>
    <property type="match status" value="1"/>
</dbReference>
<feature type="binding site" evidence="9">
    <location>
        <position position="75"/>
    </location>
    <ligand>
        <name>[4Fe-4S] cluster</name>
        <dbReference type="ChEBI" id="CHEBI:49883"/>
        <label>2</label>
        <note>4Fe-4S-S-AdoMet</note>
    </ligand>
</feature>
<dbReference type="InterPro" id="IPR031691">
    <property type="entry name" value="LIAS_N"/>
</dbReference>
<dbReference type="AlphaFoldDB" id="A0A1F5UNK3"/>
<comment type="subcellular location">
    <subcellularLocation>
        <location evidence="9">Cytoplasm</location>
    </subcellularLocation>
</comment>
<evidence type="ECO:0000256" key="9">
    <source>
        <dbReference type="HAMAP-Rule" id="MF_00206"/>
    </source>
</evidence>
<comment type="pathway">
    <text evidence="9">Protein modification; protein lipoylation via endogenous pathway; protein N(6)-(lipoyl)lysine from octanoyl-[acyl-carrier-protein]: step 2/2.</text>
</comment>
<dbReference type="Pfam" id="PF16881">
    <property type="entry name" value="LIAS_N"/>
    <property type="match status" value="1"/>
</dbReference>
<comment type="catalytic activity">
    <reaction evidence="8 9">
        <text>[[Fe-S] cluster scaffold protein carrying a second [4Fe-4S](2+) cluster] + N(6)-octanoyl-L-lysyl-[protein] + 2 oxidized [2Fe-2S]-[ferredoxin] + 2 S-adenosyl-L-methionine + 4 H(+) = [[Fe-S] cluster scaffold protein] + N(6)-[(R)-dihydrolipoyl]-L-lysyl-[protein] + 4 Fe(3+) + 2 hydrogen sulfide + 2 5'-deoxyadenosine + 2 L-methionine + 2 reduced [2Fe-2S]-[ferredoxin]</text>
        <dbReference type="Rhea" id="RHEA:16585"/>
        <dbReference type="Rhea" id="RHEA-COMP:9928"/>
        <dbReference type="Rhea" id="RHEA-COMP:10000"/>
        <dbReference type="Rhea" id="RHEA-COMP:10001"/>
        <dbReference type="Rhea" id="RHEA-COMP:10475"/>
        <dbReference type="Rhea" id="RHEA-COMP:14568"/>
        <dbReference type="Rhea" id="RHEA-COMP:14569"/>
        <dbReference type="ChEBI" id="CHEBI:15378"/>
        <dbReference type="ChEBI" id="CHEBI:17319"/>
        <dbReference type="ChEBI" id="CHEBI:29034"/>
        <dbReference type="ChEBI" id="CHEBI:29919"/>
        <dbReference type="ChEBI" id="CHEBI:33722"/>
        <dbReference type="ChEBI" id="CHEBI:33737"/>
        <dbReference type="ChEBI" id="CHEBI:33738"/>
        <dbReference type="ChEBI" id="CHEBI:57844"/>
        <dbReference type="ChEBI" id="CHEBI:59789"/>
        <dbReference type="ChEBI" id="CHEBI:78809"/>
        <dbReference type="ChEBI" id="CHEBI:83100"/>
        <dbReference type="EC" id="2.8.1.8"/>
    </reaction>
</comment>
<evidence type="ECO:0000313" key="12">
    <source>
        <dbReference type="Proteomes" id="UP000179157"/>
    </source>
</evidence>
<feature type="binding site" evidence="9">
    <location>
        <position position="68"/>
    </location>
    <ligand>
        <name>[4Fe-4S] cluster</name>
        <dbReference type="ChEBI" id="CHEBI:49883"/>
        <label>2</label>
        <note>4Fe-4S-S-AdoMet</note>
    </ligand>
</feature>
<dbReference type="GO" id="GO:0046872">
    <property type="term" value="F:metal ion binding"/>
    <property type="evidence" value="ECO:0007669"/>
    <property type="project" value="UniProtKB-KW"/>
</dbReference>
<dbReference type="SFLD" id="SFLDG01058">
    <property type="entry name" value="lipoyl_synthase_like"/>
    <property type="match status" value="1"/>
</dbReference>
<proteinExistence type="inferred from homology"/>
<keyword evidence="1 9" id="KW-0004">4Fe-4S</keyword>
<comment type="caution">
    <text evidence="11">The sequence shown here is derived from an EMBL/GenBank/DDBJ whole genome shotgun (WGS) entry which is preliminary data.</text>
</comment>
<sequence>MPTDGGAVLQRKPEWLKIRPPSGENYKHIKRALRAHDLHTVCEEARCPNVHECWGGGTATIMLMGGTCTRGCRFCAVTSGHPHGWLDPLEPWKVAKVLGEWGLEYVVLTSVARDDLADGGAGHFAQTVRAIKEHHPKMLIEVLIPDFQGNIESLKRVVDAKPDVIGHNIETVERLTPKVRDRRANYHQSLAVLQNVKLMDPTRHTKSSIMVGLGETETEVMETMRDLRSVGVDILTVGQYLRPTQRHLEVREYVHPDQFARYEKLGEEMGFLYVASGPLVRSSYRAGEFFLAGLLREGGRVNGQEHRV</sequence>
<dbReference type="FunFam" id="3.20.20.70:FF:000040">
    <property type="entry name" value="Lipoyl synthase"/>
    <property type="match status" value="1"/>
</dbReference>
<feature type="binding site" evidence="9">
    <location>
        <position position="53"/>
    </location>
    <ligand>
        <name>[4Fe-4S] cluster</name>
        <dbReference type="ChEBI" id="CHEBI:49883"/>
        <label>1</label>
    </ligand>
</feature>
<dbReference type="EC" id="2.8.1.8" evidence="9"/>
<dbReference type="InterPro" id="IPR007197">
    <property type="entry name" value="rSAM"/>
</dbReference>
<dbReference type="PIRSF" id="PIRSF005963">
    <property type="entry name" value="Lipoyl_synth"/>
    <property type="match status" value="1"/>
</dbReference>
<dbReference type="NCBIfam" id="TIGR00510">
    <property type="entry name" value="lipA"/>
    <property type="match status" value="1"/>
</dbReference>
<keyword evidence="2 9" id="KW-0963">Cytoplasm</keyword>
<dbReference type="GO" id="GO:0051539">
    <property type="term" value="F:4 iron, 4 sulfur cluster binding"/>
    <property type="evidence" value="ECO:0007669"/>
    <property type="project" value="UniProtKB-UniRule"/>
</dbReference>
<comment type="cofactor">
    <cofactor evidence="9">
        <name>[4Fe-4S] cluster</name>
        <dbReference type="ChEBI" id="CHEBI:49883"/>
    </cofactor>
    <text evidence="9">Binds 2 [4Fe-4S] clusters per subunit. One cluster is coordinated with 3 cysteines and an exchangeable S-adenosyl-L-methionine.</text>
</comment>
<dbReference type="SFLD" id="SFLDS00029">
    <property type="entry name" value="Radical_SAM"/>
    <property type="match status" value="1"/>
</dbReference>
<keyword evidence="5 9" id="KW-0479">Metal-binding</keyword>
<dbReference type="NCBIfam" id="NF004019">
    <property type="entry name" value="PRK05481.1"/>
    <property type="match status" value="1"/>
</dbReference>
<dbReference type="PANTHER" id="PTHR10949">
    <property type="entry name" value="LIPOYL SYNTHASE"/>
    <property type="match status" value="1"/>
</dbReference>
<dbReference type="GO" id="GO:0009249">
    <property type="term" value="P:protein lipoylation"/>
    <property type="evidence" value="ECO:0007669"/>
    <property type="project" value="UniProtKB-UniRule"/>
</dbReference>
<evidence type="ECO:0000256" key="3">
    <source>
        <dbReference type="ARBA" id="ARBA00022679"/>
    </source>
</evidence>
<evidence type="ECO:0000259" key="10">
    <source>
        <dbReference type="PROSITE" id="PS51918"/>
    </source>
</evidence>
<feature type="binding site" evidence="9">
    <location>
        <position position="283"/>
    </location>
    <ligand>
        <name>[4Fe-4S] cluster</name>
        <dbReference type="ChEBI" id="CHEBI:49883"/>
        <label>1</label>
    </ligand>
</feature>
<keyword evidence="4 9" id="KW-0949">S-adenosyl-L-methionine</keyword>
<evidence type="ECO:0000313" key="11">
    <source>
        <dbReference type="EMBL" id="OGF52689.1"/>
    </source>
</evidence>
<evidence type="ECO:0000256" key="7">
    <source>
        <dbReference type="ARBA" id="ARBA00023014"/>
    </source>
</evidence>
<accession>A0A1F5UNK3</accession>
<dbReference type="HAMAP" id="MF_00206">
    <property type="entry name" value="Lipoyl_synth"/>
    <property type="match status" value="1"/>
</dbReference>
<dbReference type="InterPro" id="IPR006638">
    <property type="entry name" value="Elp3/MiaA/NifB-like_rSAM"/>
</dbReference>
<keyword evidence="7 9" id="KW-0411">Iron-sulfur</keyword>
<protein>
    <recommendedName>
        <fullName evidence="9">Lipoyl synthase</fullName>
        <ecNumber evidence="9">2.8.1.8</ecNumber>
    </recommendedName>
    <alternativeName>
        <fullName evidence="9">Lip-syn</fullName>
        <shortName evidence="9">LS</shortName>
    </alternativeName>
    <alternativeName>
        <fullName evidence="9">Lipoate synthase</fullName>
    </alternativeName>
    <alternativeName>
        <fullName evidence="9">Lipoic acid synthase</fullName>
    </alternativeName>
    <alternativeName>
        <fullName evidence="9">Sulfur insertion protein LipA</fullName>
    </alternativeName>
</protein>
<dbReference type="Gene3D" id="3.20.20.70">
    <property type="entry name" value="Aldolase class I"/>
    <property type="match status" value="1"/>
</dbReference>
<dbReference type="SMART" id="SM00729">
    <property type="entry name" value="Elp3"/>
    <property type="match status" value="1"/>
</dbReference>
<evidence type="ECO:0000256" key="6">
    <source>
        <dbReference type="ARBA" id="ARBA00023004"/>
    </source>
</evidence>
<feature type="binding site" evidence="9">
    <location>
        <position position="47"/>
    </location>
    <ligand>
        <name>[4Fe-4S] cluster</name>
        <dbReference type="ChEBI" id="CHEBI:49883"/>
        <label>1</label>
    </ligand>
</feature>
<dbReference type="GO" id="GO:0005737">
    <property type="term" value="C:cytoplasm"/>
    <property type="evidence" value="ECO:0007669"/>
    <property type="project" value="UniProtKB-SubCell"/>
</dbReference>
<dbReference type="SUPFAM" id="SSF102114">
    <property type="entry name" value="Radical SAM enzymes"/>
    <property type="match status" value="1"/>
</dbReference>
<dbReference type="EMBL" id="MFGX01000131">
    <property type="protein sequence ID" value="OGF52689.1"/>
    <property type="molecule type" value="Genomic_DNA"/>
</dbReference>
<evidence type="ECO:0000256" key="8">
    <source>
        <dbReference type="ARBA" id="ARBA00047326"/>
    </source>
</evidence>
<dbReference type="SFLD" id="SFLDF00271">
    <property type="entry name" value="lipoyl_synthase"/>
    <property type="match status" value="1"/>
</dbReference>
<dbReference type="CDD" id="cd01335">
    <property type="entry name" value="Radical_SAM"/>
    <property type="match status" value="1"/>
</dbReference>
<feature type="binding site" evidence="9">
    <location>
        <position position="72"/>
    </location>
    <ligand>
        <name>[4Fe-4S] cluster</name>
        <dbReference type="ChEBI" id="CHEBI:49883"/>
        <label>2</label>
        <note>4Fe-4S-S-AdoMet</note>
    </ligand>
</feature>
<dbReference type="InterPro" id="IPR058240">
    <property type="entry name" value="rSAM_sf"/>
</dbReference>
<reference evidence="11 12" key="1">
    <citation type="journal article" date="2016" name="Nat. Commun.">
        <title>Thousands of microbial genomes shed light on interconnected biogeochemical processes in an aquifer system.</title>
        <authorList>
            <person name="Anantharaman K."/>
            <person name="Brown C.T."/>
            <person name="Hug L.A."/>
            <person name="Sharon I."/>
            <person name="Castelle C.J."/>
            <person name="Probst A.J."/>
            <person name="Thomas B.C."/>
            <person name="Singh A."/>
            <person name="Wilkins M.J."/>
            <person name="Karaoz U."/>
            <person name="Brodie E.L."/>
            <person name="Williams K.H."/>
            <person name="Hubbard S.S."/>
            <person name="Banfield J.F."/>
        </authorList>
    </citation>
    <scope>NUCLEOTIDE SEQUENCE [LARGE SCALE GENOMIC DNA]</scope>
    <source>
        <strain evidence="12">RBG_16_55_9</strain>
    </source>
</reference>
<feature type="binding site" evidence="9">
    <location>
        <position position="42"/>
    </location>
    <ligand>
        <name>[4Fe-4S] cluster</name>
        <dbReference type="ChEBI" id="CHEBI:49883"/>
        <label>1</label>
    </ligand>
</feature>
<dbReference type="STRING" id="1817864.A2Z21_03720"/>
<dbReference type="Proteomes" id="UP000179157">
    <property type="component" value="Unassembled WGS sequence"/>
</dbReference>
<feature type="domain" description="Radical SAM core" evidence="10">
    <location>
        <begin position="53"/>
        <end position="272"/>
    </location>
</feature>
<keyword evidence="6 9" id="KW-0408">Iron</keyword>
<dbReference type="UniPathway" id="UPA00538">
    <property type="reaction ID" value="UER00593"/>
</dbReference>
<name>A0A1F5UNK3_FRAXR</name>
<evidence type="ECO:0000256" key="5">
    <source>
        <dbReference type="ARBA" id="ARBA00022723"/>
    </source>
</evidence>
<keyword evidence="3 9" id="KW-0808">Transferase</keyword>
<dbReference type="InterPro" id="IPR003698">
    <property type="entry name" value="Lipoyl_synth"/>
</dbReference>
<evidence type="ECO:0000256" key="2">
    <source>
        <dbReference type="ARBA" id="ARBA00022490"/>
    </source>
</evidence>
<dbReference type="GO" id="GO:0016992">
    <property type="term" value="F:lipoate synthase activity"/>
    <property type="evidence" value="ECO:0007669"/>
    <property type="project" value="UniProtKB-UniRule"/>
</dbReference>
<gene>
    <name evidence="9" type="primary">lipA</name>
    <name evidence="11" type="ORF">A2Z21_03720</name>
</gene>
<comment type="similarity">
    <text evidence="9">Belongs to the radical SAM superfamily. Lipoyl synthase family.</text>
</comment>
<evidence type="ECO:0000256" key="4">
    <source>
        <dbReference type="ARBA" id="ARBA00022691"/>
    </source>
</evidence>
<dbReference type="Pfam" id="PF04055">
    <property type="entry name" value="Radical_SAM"/>
    <property type="match status" value="1"/>
</dbReference>
<organism evidence="11 12">
    <name type="scientific">Fraserbacteria sp. (strain RBG_16_55_9)</name>
    <dbReference type="NCBI Taxonomy" id="1817864"/>
    <lineage>
        <taxon>Bacteria</taxon>
        <taxon>Candidatus Fraseribacteriota</taxon>
    </lineage>
</organism>